<proteinExistence type="predicted"/>
<name>A0AAX6FRC8_IRIPA</name>
<gene>
    <name evidence="1" type="ORF">M6B38_404465</name>
</gene>
<evidence type="ECO:0000313" key="2">
    <source>
        <dbReference type="Proteomes" id="UP001140949"/>
    </source>
</evidence>
<reference evidence="1" key="2">
    <citation type="submission" date="2023-04" db="EMBL/GenBank/DDBJ databases">
        <authorList>
            <person name="Bruccoleri R.E."/>
            <person name="Oakeley E.J."/>
            <person name="Faust A.-M."/>
            <person name="Dessus-Babus S."/>
            <person name="Altorfer M."/>
            <person name="Burckhardt D."/>
            <person name="Oertli M."/>
            <person name="Naumann U."/>
            <person name="Petersen F."/>
            <person name="Wong J."/>
        </authorList>
    </citation>
    <scope>NUCLEOTIDE SEQUENCE</scope>
    <source>
        <strain evidence="1">GSM-AAB239-AS_SAM_17_03QT</strain>
        <tissue evidence="1">Leaf</tissue>
    </source>
</reference>
<dbReference type="EMBL" id="JANAVB010026799">
    <property type="protein sequence ID" value="KAJ6818952.1"/>
    <property type="molecule type" value="Genomic_DNA"/>
</dbReference>
<evidence type="ECO:0000313" key="1">
    <source>
        <dbReference type="EMBL" id="KAJ6818952.1"/>
    </source>
</evidence>
<dbReference type="Proteomes" id="UP001140949">
    <property type="component" value="Unassembled WGS sequence"/>
</dbReference>
<comment type="caution">
    <text evidence="1">The sequence shown here is derived from an EMBL/GenBank/DDBJ whole genome shotgun (WGS) entry which is preliminary data.</text>
</comment>
<dbReference type="AlphaFoldDB" id="A0AAX6FRC8"/>
<reference evidence="1" key="1">
    <citation type="journal article" date="2023" name="GigaByte">
        <title>Genome assembly of the bearded iris, Iris pallida Lam.</title>
        <authorList>
            <person name="Bruccoleri R.E."/>
            <person name="Oakeley E.J."/>
            <person name="Faust A.M.E."/>
            <person name="Altorfer M."/>
            <person name="Dessus-Babus S."/>
            <person name="Burckhardt D."/>
            <person name="Oertli M."/>
            <person name="Naumann U."/>
            <person name="Petersen F."/>
            <person name="Wong J."/>
        </authorList>
    </citation>
    <scope>NUCLEOTIDE SEQUENCE</scope>
    <source>
        <strain evidence="1">GSM-AAB239-AS_SAM_17_03QT</strain>
    </source>
</reference>
<accession>A0AAX6FRC8</accession>
<sequence length="67" mass="7830">MLSPRNWTVSTLSLVGKTYCRCGKRDWVTTLYYPIADVECWLRQDPGKMARWLDSTMAIRIRIMGFA</sequence>
<protein>
    <submittedName>
        <fullName evidence="1">Uncharacterized protein</fullName>
    </submittedName>
</protein>
<organism evidence="1 2">
    <name type="scientific">Iris pallida</name>
    <name type="common">Sweet iris</name>
    <dbReference type="NCBI Taxonomy" id="29817"/>
    <lineage>
        <taxon>Eukaryota</taxon>
        <taxon>Viridiplantae</taxon>
        <taxon>Streptophyta</taxon>
        <taxon>Embryophyta</taxon>
        <taxon>Tracheophyta</taxon>
        <taxon>Spermatophyta</taxon>
        <taxon>Magnoliopsida</taxon>
        <taxon>Liliopsida</taxon>
        <taxon>Asparagales</taxon>
        <taxon>Iridaceae</taxon>
        <taxon>Iridoideae</taxon>
        <taxon>Irideae</taxon>
        <taxon>Iris</taxon>
    </lineage>
</organism>
<keyword evidence="2" id="KW-1185">Reference proteome</keyword>